<protein>
    <submittedName>
        <fullName evidence="1">Uncharacterized protein</fullName>
    </submittedName>
</protein>
<reference evidence="1 2" key="1">
    <citation type="submission" date="2017-11" db="EMBL/GenBank/DDBJ databases">
        <title>Genomic Encyclopedia of Archaeal and Bacterial Type Strains, Phase II (KMG-II): From Individual Species to Whole Genera.</title>
        <authorList>
            <person name="Goeker M."/>
        </authorList>
    </citation>
    <scope>NUCLEOTIDE SEQUENCE [LARGE SCALE GENOMIC DNA]</scope>
    <source>
        <strain evidence="1 2">DSM 27393</strain>
    </source>
</reference>
<dbReference type="AlphaFoldDB" id="A0A2M9CNE5"/>
<organism evidence="1 2">
    <name type="scientific">Diaminobutyricimonas aerilata</name>
    <dbReference type="NCBI Taxonomy" id="1162967"/>
    <lineage>
        <taxon>Bacteria</taxon>
        <taxon>Bacillati</taxon>
        <taxon>Actinomycetota</taxon>
        <taxon>Actinomycetes</taxon>
        <taxon>Micrococcales</taxon>
        <taxon>Microbacteriaceae</taxon>
        <taxon>Diaminobutyricimonas</taxon>
    </lineage>
</organism>
<sequence>MGVEAREGWAKLNLGLQPEAIDRAGRLDLTAEHIFTAFAVTKRLGREINSLIARELTKSEWASIIVDDFSAQTAKPRNSANWRRSLVGYARQIYRDVDVAESDLELSARGLGVWTRSSWLD</sequence>
<comment type="caution">
    <text evidence="1">The sequence shown here is derived from an EMBL/GenBank/DDBJ whole genome shotgun (WGS) entry which is preliminary data.</text>
</comment>
<evidence type="ECO:0000313" key="1">
    <source>
        <dbReference type="EMBL" id="PJJ73417.1"/>
    </source>
</evidence>
<accession>A0A2M9CNE5</accession>
<dbReference type="Proteomes" id="UP000228758">
    <property type="component" value="Unassembled WGS sequence"/>
</dbReference>
<keyword evidence="2" id="KW-1185">Reference proteome</keyword>
<name>A0A2M9CNE5_9MICO</name>
<evidence type="ECO:0000313" key="2">
    <source>
        <dbReference type="Proteomes" id="UP000228758"/>
    </source>
</evidence>
<gene>
    <name evidence="1" type="ORF">CLV46_3009</name>
</gene>
<proteinExistence type="predicted"/>
<dbReference type="EMBL" id="PGFF01000001">
    <property type="protein sequence ID" value="PJJ73417.1"/>
    <property type="molecule type" value="Genomic_DNA"/>
</dbReference>